<dbReference type="PANTHER" id="PTHR31949">
    <property type="entry name" value="GASTRIC MUCIN-LIKE PROTEIN"/>
    <property type="match status" value="1"/>
</dbReference>
<dbReference type="EMBL" id="KQ992331">
    <property type="protein sequence ID" value="KZV50815.1"/>
    <property type="molecule type" value="Genomic_DNA"/>
</dbReference>
<dbReference type="AlphaFoldDB" id="A0A2Z7CWV4"/>
<feature type="compositionally biased region" description="Polar residues" evidence="1">
    <location>
        <begin position="237"/>
        <end position="267"/>
    </location>
</feature>
<gene>
    <name evidence="2" type="ORF">F511_09873</name>
</gene>
<evidence type="ECO:0000313" key="2">
    <source>
        <dbReference type="EMBL" id="KZV50815.1"/>
    </source>
</evidence>
<dbReference type="GO" id="GO:0043622">
    <property type="term" value="P:cortical microtubule organization"/>
    <property type="evidence" value="ECO:0007669"/>
    <property type="project" value="TreeGrafter"/>
</dbReference>
<dbReference type="GO" id="GO:0055028">
    <property type="term" value="C:cortical microtubule"/>
    <property type="evidence" value="ECO:0007669"/>
    <property type="project" value="TreeGrafter"/>
</dbReference>
<evidence type="ECO:0000256" key="1">
    <source>
        <dbReference type="SAM" id="MobiDB-lite"/>
    </source>
</evidence>
<organism evidence="2 3">
    <name type="scientific">Dorcoceras hygrometricum</name>
    <dbReference type="NCBI Taxonomy" id="472368"/>
    <lineage>
        <taxon>Eukaryota</taxon>
        <taxon>Viridiplantae</taxon>
        <taxon>Streptophyta</taxon>
        <taxon>Embryophyta</taxon>
        <taxon>Tracheophyta</taxon>
        <taxon>Spermatophyta</taxon>
        <taxon>Magnoliopsida</taxon>
        <taxon>eudicotyledons</taxon>
        <taxon>Gunneridae</taxon>
        <taxon>Pentapetalae</taxon>
        <taxon>asterids</taxon>
        <taxon>lamiids</taxon>
        <taxon>Lamiales</taxon>
        <taxon>Gesneriaceae</taxon>
        <taxon>Didymocarpoideae</taxon>
        <taxon>Trichosporeae</taxon>
        <taxon>Loxocarpinae</taxon>
        <taxon>Dorcoceras</taxon>
    </lineage>
</organism>
<evidence type="ECO:0000313" key="3">
    <source>
        <dbReference type="Proteomes" id="UP000250235"/>
    </source>
</evidence>
<feature type="region of interest" description="Disordered" evidence="1">
    <location>
        <begin position="205"/>
        <end position="305"/>
    </location>
</feature>
<feature type="compositionally biased region" description="Polar residues" evidence="1">
    <location>
        <begin position="171"/>
        <end position="185"/>
    </location>
</feature>
<feature type="compositionally biased region" description="Polar residues" evidence="1">
    <location>
        <begin position="131"/>
        <end position="140"/>
    </location>
</feature>
<keyword evidence="3" id="KW-1185">Reference proteome</keyword>
<dbReference type="PANTHER" id="PTHR31949:SF6">
    <property type="entry name" value="DUF4005 DOMAIN-CONTAINING PROTEIN"/>
    <property type="match status" value="1"/>
</dbReference>
<feature type="region of interest" description="Disordered" evidence="1">
    <location>
        <begin position="125"/>
        <end position="191"/>
    </location>
</feature>
<protein>
    <submittedName>
        <fullName evidence="2">Uncharacterized protein</fullName>
    </submittedName>
</protein>
<sequence length="466" mass="51740">MNQKDGFPGLLRPKTISDFLKDRDEELSFFRDIQKRGKEQVSLLQPVSEEFDANGNYGLYRMESTGRKGSGLEFLGEATAKNDYNWLKTPPATPLFPSLEMETNGQEMIMQKEIPIIQTLSRFAGKDKSANTRSNSNSNPKIVPPNGRPSVSSTNKKTMKTPIPISRHQTKTSANNPLPKSNITTEMEETKPSFLASKLTKSVRMAADTKPTTTNPKSRGISPSVRPRIPAPILGFSNETPENLRTTNRTESATRGRPRNQNPSAPQIKQADIGTKARSRQSCSPSVARGRKPETDGKVSQQTGNGTQVLGSRMVERLMNARNSNVEQKSQGKIKMNAYMDDKSRTVSICEERVGKIKLNGSMNERPGFGMVAKSSLEGFYIDFDLYKLAQSDHKTILSVTTFTKTQVRRVSASSKDDRLQQSTASPSLNFLPSLLSFLLHIFFISSAHICKASRLMLPLDTNSQR</sequence>
<accession>A0A2Z7CWV4</accession>
<proteinExistence type="predicted"/>
<dbReference type="Proteomes" id="UP000250235">
    <property type="component" value="Unassembled WGS sequence"/>
</dbReference>
<dbReference type="OrthoDB" id="901341at2759"/>
<name>A0A2Z7CWV4_9LAMI</name>
<reference evidence="2 3" key="1">
    <citation type="journal article" date="2015" name="Proc. Natl. Acad. Sci. U.S.A.">
        <title>The resurrection genome of Boea hygrometrica: A blueprint for survival of dehydration.</title>
        <authorList>
            <person name="Xiao L."/>
            <person name="Yang G."/>
            <person name="Zhang L."/>
            <person name="Yang X."/>
            <person name="Zhao S."/>
            <person name="Ji Z."/>
            <person name="Zhou Q."/>
            <person name="Hu M."/>
            <person name="Wang Y."/>
            <person name="Chen M."/>
            <person name="Xu Y."/>
            <person name="Jin H."/>
            <person name="Xiao X."/>
            <person name="Hu G."/>
            <person name="Bao F."/>
            <person name="Hu Y."/>
            <person name="Wan P."/>
            <person name="Li L."/>
            <person name="Deng X."/>
            <person name="Kuang T."/>
            <person name="Xiang C."/>
            <person name="Zhu J.K."/>
            <person name="Oliver M.J."/>
            <person name="He Y."/>
        </authorList>
    </citation>
    <scope>NUCLEOTIDE SEQUENCE [LARGE SCALE GENOMIC DNA]</scope>
    <source>
        <strain evidence="3">cv. XS01</strain>
    </source>
</reference>